<evidence type="ECO:0000256" key="5">
    <source>
        <dbReference type="ARBA" id="ARBA00022900"/>
    </source>
</evidence>
<evidence type="ECO:0000256" key="4">
    <source>
        <dbReference type="ARBA" id="ARBA00022729"/>
    </source>
</evidence>
<dbReference type="InterPro" id="IPR042357">
    <property type="entry name" value="WFDC1"/>
</dbReference>
<dbReference type="GO" id="GO:0001558">
    <property type="term" value="P:regulation of cell growth"/>
    <property type="evidence" value="ECO:0007669"/>
    <property type="project" value="TreeGrafter"/>
</dbReference>
<evidence type="ECO:0000256" key="8">
    <source>
        <dbReference type="ARBA" id="ARBA00072704"/>
    </source>
</evidence>
<keyword evidence="6" id="KW-1015">Disulfide bond</keyword>
<sequence length="291" mass="32165">MIANQHVSHNFRLWRTSSPACRLLSRALLVWSMTLVAAAAAPLTADLDGADDSQDLDYPRNRWLADGTFYDVDQLQDDNLKVADLDSELCPRVPKELPVGSCDAKECNSDDECTGRQSKCCYNGCVYTCLAEVHRPVHIDWIHEPRRRLQFGPSWLIPGPDDNSDVEMCTTTHLKDNDDDDDADPLVCPHGYECSIDDPGKPEVGIPNRGHCVKVIDVRGVTDTVKSLPSPRIDQNLQADAPYADYVPTKNCPLGYDGLVLLSGHSITQNGRECVCKEAELNCDIKAEPVS</sequence>
<evidence type="ECO:0000313" key="11">
    <source>
        <dbReference type="EMBL" id="GFS26072.1"/>
    </source>
</evidence>
<feature type="chain" id="PRO_5043786240" description="WAP four-disulfide core domain protein 1" evidence="9">
    <location>
        <begin position="41"/>
        <end position="291"/>
    </location>
</feature>
<dbReference type="Pfam" id="PF00095">
    <property type="entry name" value="WAP"/>
    <property type="match status" value="1"/>
</dbReference>
<keyword evidence="5" id="KW-0722">Serine protease inhibitor</keyword>
<accession>A0AAV4JTG4</accession>
<feature type="signal peptide" evidence="9">
    <location>
        <begin position="1"/>
        <end position="40"/>
    </location>
</feature>
<evidence type="ECO:0000313" key="12">
    <source>
        <dbReference type="Proteomes" id="UP000762676"/>
    </source>
</evidence>
<dbReference type="InterPro" id="IPR036645">
    <property type="entry name" value="Elafin-like_sf"/>
</dbReference>
<keyword evidence="3" id="KW-0646">Protease inhibitor</keyword>
<protein>
    <recommendedName>
        <fullName evidence="8">WAP four-disulfide core domain protein 1</fullName>
    </recommendedName>
</protein>
<name>A0AAV4JTG4_9GAST</name>
<dbReference type="PANTHER" id="PTHR14308:SF0">
    <property type="entry name" value="WAP FOUR-DISULFIDE CORE DOMAIN PROTEIN 1"/>
    <property type="match status" value="1"/>
</dbReference>
<feature type="domain" description="WAP" evidence="10">
    <location>
        <begin position="82"/>
        <end position="133"/>
    </location>
</feature>
<dbReference type="FunFam" id="4.10.75.10:FF:000003">
    <property type="entry name" value="WAP four-disulfide core domain protein 1"/>
    <property type="match status" value="1"/>
</dbReference>
<evidence type="ECO:0000256" key="1">
    <source>
        <dbReference type="ARBA" id="ARBA00004613"/>
    </source>
</evidence>
<dbReference type="EMBL" id="BMAT01014088">
    <property type="protein sequence ID" value="GFS26072.1"/>
    <property type="molecule type" value="Genomic_DNA"/>
</dbReference>
<dbReference type="GO" id="GO:0005615">
    <property type="term" value="C:extracellular space"/>
    <property type="evidence" value="ECO:0007669"/>
    <property type="project" value="TreeGrafter"/>
</dbReference>
<comment type="caution">
    <text evidence="11">The sequence shown here is derived from an EMBL/GenBank/DDBJ whole genome shotgun (WGS) entry which is preliminary data.</text>
</comment>
<keyword evidence="4 9" id="KW-0732">Signal</keyword>
<dbReference type="PROSITE" id="PS51390">
    <property type="entry name" value="WAP"/>
    <property type="match status" value="1"/>
</dbReference>
<reference evidence="11 12" key="1">
    <citation type="journal article" date="2021" name="Elife">
        <title>Chloroplast acquisition without the gene transfer in kleptoplastic sea slugs, Plakobranchus ocellatus.</title>
        <authorList>
            <person name="Maeda T."/>
            <person name="Takahashi S."/>
            <person name="Yoshida T."/>
            <person name="Shimamura S."/>
            <person name="Takaki Y."/>
            <person name="Nagai Y."/>
            <person name="Toyoda A."/>
            <person name="Suzuki Y."/>
            <person name="Arimoto A."/>
            <person name="Ishii H."/>
            <person name="Satoh N."/>
            <person name="Nishiyama T."/>
            <person name="Hasebe M."/>
            <person name="Maruyama T."/>
            <person name="Minagawa J."/>
            <person name="Obokata J."/>
            <person name="Shigenobu S."/>
        </authorList>
    </citation>
    <scope>NUCLEOTIDE SEQUENCE [LARGE SCALE GENOMIC DNA]</scope>
</reference>
<comment type="function">
    <text evidence="7">Has growth inhibitory activity.</text>
</comment>
<dbReference type="PANTHER" id="PTHR14308">
    <property type="entry name" value="WAP FOUR-DISULFIDE CORE DOMAIN PROTEIN 1"/>
    <property type="match status" value="1"/>
</dbReference>
<evidence type="ECO:0000256" key="9">
    <source>
        <dbReference type="SAM" id="SignalP"/>
    </source>
</evidence>
<dbReference type="Proteomes" id="UP000762676">
    <property type="component" value="Unassembled WGS sequence"/>
</dbReference>
<proteinExistence type="predicted"/>
<evidence type="ECO:0000259" key="10">
    <source>
        <dbReference type="PROSITE" id="PS51390"/>
    </source>
</evidence>
<dbReference type="GO" id="GO:0004867">
    <property type="term" value="F:serine-type endopeptidase inhibitor activity"/>
    <property type="evidence" value="ECO:0007669"/>
    <property type="project" value="UniProtKB-KW"/>
</dbReference>
<dbReference type="Gene3D" id="4.10.75.10">
    <property type="entry name" value="Elafin-like"/>
    <property type="match status" value="1"/>
</dbReference>
<comment type="subcellular location">
    <subcellularLocation>
        <location evidence="1">Secreted</location>
    </subcellularLocation>
</comment>
<gene>
    <name evidence="11" type="ORF">ElyMa_007042600</name>
</gene>
<evidence type="ECO:0000256" key="6">
    <source>
        <dbReference type="ARBA" id="ARBA00023157"/>
    </source>
</evidence>
<dbReference type="InterPro" id="IPR008197">
    <property type="entry name" value="WAP_dom"/>
</dbReference>
<dbReference type="SUPFAM" id="SSF57256">
    <property type="entry name" value="Elafin-like"/>
    <property type="match status" value="1"/>
</dbReference>
<keyword evidence="12" id="KW-1185">Reference proteome</keyword>
<keyword evidence="2" id="KW-0964">Secreted</keyword>
<evidence type="ECO:0000256" key="7">
    <source>
        <dbReference type="ARBA" id="ARBA00056452"/>
    </source>
</evidence>
<evidence type="ECO:0000256" key="3">
    <source>
        <dbReference type="ARBA" id="ARBA00022690"/>
    </source>
</evidence>
<organism evidence="11 12">
    <name type="scientific">Elysia marginata</name>
    <dbReference type="NCBI Taxonomy" id="1093978"/>
    <lineage>
        <taxon>Eukaryota</taxon>
        <taxon>Metazoa</taxon>
        <taxon>Spiralia</taxon>
        <taxon>Lophotrochozoa</taxon>
        <taxon>Mollusca</taxon>
        <taxon>Gastropoda</taxon>
        <taxon>Heterobranchia</taxon>
        <taxon>Euthyneura</taxon>
        <taxon>Panpulmonata</taxon>
        <taxon>Sacoglossa</taxon>
        <taxon>Placobranchoidea</taxon>
        <taxon>Plakobranchidae</taxon>
        <taxon>Elysia</taxon>
    </lineage>
</organism>
<dbReference type="AlphaFoldDB" id="A0AAV4JTG4"/>
<evidence type="ECO:0000256" key="2">
    <source>
        <dbReference type="ARBA" id="ARBA00022525"/>
    </source>
</evidence>